<evidence type="ECO:0000313" key="2">
    <source>
        <dbReference type="Proteomes" id="UP000823485"/>
    </source>
</evidence>
<keyword evidence="2" id="KW-1185">Reference proteome</keyword>
<organism evidence="1 2">
    <name type="scientific">Siminovitchia thermophila</name>
    <dbReference type="NCBI Taxonomy" id="1245522"/>
    <lineage>
        <taxon>Bacteria</taxon>
        <taxon>Bacillati</taxon>
        <taxon>Bacillota</taxon>
        <taxon>Bacilli</taxon>
        <taxon>Bacillales</taxon>
        <taxon>Bacillaceae</taxon>
        <taxon>Siminovitchia</taxon>
    </lineage>
</organism>
<proteinExistence type="predicted"/>
<dbReference type="RefSeq" id="WP_205179358.1">
    <property type="nucleotide sequence ID" value="NZ_JAFBFH010000014.1"/>
</dbReference>
<evidence type="ECO:0000313" key="1">
    <source>
        <dbReference type="EMBL" id="MBM7715361.1"/>
    </source>
</evidence>
<accession>A0ABS2R6S9</accession>
<gene>
    <name evidence="1" type="ORF">JOC94_002348</name>
</gene>
<reference evidence="1 2" key="1">
    <citation type="submission" date="2021-01" db="EMBL/GenBank/DDBJ databases">
        <title>Genomic Encyclopedia of Type Strains, Phase IV (KMG-IV): sequencing the most valuable type-strain genomes for metagenomic binning, comparative biology and taxonomic classification.</title>
        <authorList>
            <person name="Goeker M."/>
        </authorList>
    </citation>
    <scope>NUCLEOTIDE SEQUENCE [LARGE SCALE GENOMIC DNA]</scope>
    <source>
        <strain evidence="1 2">DSM 105453</strain>
    </source>
</reference>
<dbReference type="Proteomes" id="UP000823485">
    <property type="component" value="Unassembled WGS sequence"/>
</dbReference>
<comment type="caution">
    <text evidence="1">The sequence shown here is derived from an EMBL/GenBank/DDBJ whole genome shotgun (WGS) entry which is preliminary data.</text>
</comment>
<sequence>MSVNDWVITQRLTKEELTKRLMNLHNRFAGNTYRHKNGGTYTIEHFSILSRDGGAEIAVNYVETNDGVIECYVPHTRPAREFFDGRFTLVSSSGE</sequence>
<dbReference type="EMBL" id="JAFBFH010000014">
    <property type="protein sequence ID" value="MBM7715361.1"/>
    <property type="molecule type" value="Genomic_DNA"/>
</dbReference>
<protein>
    <submittedName>
        <fullName evidence="1">Uncharacterized protein</fullName>
    </submittedName>
</protein>
<name>A0ABS2R6S9_9BACI</name>